<evidence type="ECO:0000259" key="1">
    <source>
        <dbReference type="PROSITE" id="PS51144"/>
    </source>
</evidence>
<gene>
    <name evidence="2" type="ORF">KUDE01_004601</name>
</gene>
<keyword evidence="3" id="KW-1185">Reference proteome</keyword>
<dbReference type="PROSITE" id="PS51144">
    <property type="entry name" value="ALPHA_CA_2"/>
    <property type="match status" value="1"/>
</dbReference>
<dbReference type="GO" id="GO:0046983">
    <property type="term" value="F:protein dimerization activity"/>
    <property type="evidence" value="ECO:0007669"/>
    <property type="project" value="InterPro"/>
</dbReference>
<dbReference type="SUPFAM" id="SSF51069">
    <property type="entry name" value="Carbonic anhydrase"/>
    <property type="match status" value="1"/>
</dbReference>
<dbReference type="Pfam" id="PF05699">
    <property type="entry name" value="Dimer_Tnp_hAT"/>
    <property type="match status" value="1"/>
</dbReference>
<sequence>EPVIDRRKGDPLQWWRQNEGRFNLLAKQARKFLCPPPSSIPSIYGPNEGWSSAYPECRERNQSPINIVDQDTKISTEYQELTLEGFDAESSNKTSMKNTGKT</sequence>
<proteinExistence type="predicted"/>
<reference evidence="2" key="1">
    <citation type="submission" date="2023-04" db="EMBL/GenBank/DDBJ databases">
        <title>Chromosome-level genome of Chaenocephalus aceratus.</title>
        <authorList>
            <person name="Park H."/>
        </authorList>
    </citation>
    <scope>NUCLEOTIDE SEQUENCE</scope>
    <source>
        <strain evidence="2">DE</strain>
        <tissue evidence="2">Muscle</tissue>
    </source>
</reference>
<dbReference type="Proteomes" id="UP001228049">
    <property type="component" value="Unassembled WGS sequence"/>
</dbReference>
<comment type="caution">
    <text evidence="2">The sequence shown here is derived from an EMBL/GenBank/DDBJ whole genome shotgun (WGS) entry which is preliminary data.</text>
</comment>
<protein>
    <submittedName>
        <fullName evidence="2">Receptor-type tyrosine-protein phosphatase gamma</fullName>
    </submittedName>
</protein>
<dbReference type="Gene3D" id="3.10.200.10">
    <property type="entry name" value="Alpha carbonic anhydrase"/>
    <property type="match status" value="1"/>
</dbReference>
<dbReference type="EMBL" id="JASDAP010000006">
    <property type="protein sequence ID" value="KAK1901635.1"/>
    <property type="molecule type" value="Genomic_DNA"/>
</dbReference>
<feature type="non-terminal residue" evidence="2">
    <location>
        <position position="102"/>
    </location>
</feature>
<organism evidence="2 3">
    <name type="scientific">Dissostichus eleginoides</name>
    <name type="common">Patagonian toothfish</name>
    <name type="synonym">Dissostichus amissus</name>
    <dbReference type="NCBI Taxonomy" id="100907"/>
    <lineage>
        <taxon>Eukaryota</taxon>
        <taxon>Metazoa</taxon>
        <taxon>Chordata</taxon>
        <taxon>Craniata</taxon>
        <taxon>Vertebrata</taxon>
        <taxon>Euteleostomi</taxon>
        <taxon>Actinopterygii</taxon>
        <taxon>Neopterygii</taxon>
        <taxon>Teleostei</taxon>
        <taxon>Neoteleostei</taxon>
        <taxon>Acanthomorphata</taxon>
        <taxon>Eupercaria</taxon>
        <taxon>Perciformes</taxon>
        <taxon>Notothenioidei</taxon>
        <taxon>Nototheniidae</taxon>
        <taxon>Dissostichus</taxon>
    </lineage>
</organism>
<accession>A0AAD9CGN5</accession>
<dbReference type="AlphaFoldDB" id="A0AAD9CGN5"/>
<evidence type="ECO:0000313" key="2">
    <source>
        <dbReference type="EMBL" id="KAK1901635.1"/>
    </source>
</evidence>
<dbReference type="InterPro" id="IPR008906">
    <property type="entry name" value="HATC_C_dom"/>
</dbReference>
<evidence type="ECO:0000313" key="3">
    <source>
        <dbReference type="Proteomes" id="UP001228049"/>
    </source>
</evidence>
<feature type="domain" description="Alpha-carbonic anhydrase" evidence="1">
    <location>
        <begin position="36"/>
        <end position="102"/>
    </location>
</feature>
<dbReference type="InterPro" id="IPR036398">
    <property type="entry name" value="CA_dom_sf"/>
</dbReference>
<dbReference type="InterPro" id="IPR001148">
    <property type="entry name" value="CA_dom"/>
</dbReference>
<keyword evidence="2" id="KW-0675">Receptor</keyword>
<name>A0AAD9CGN5_DISEL</name>
<feature type="non-terminal residue" evidence="2">
    <location>
        <position position="1"/>
    </location>
</feature>
<dbReference type="Pfam" id="PF00194">
    <property type="entry name" value="Carb_anhydrase"/>
    <property type="match status" value="1"/>
</dbReference>